<dbReference type="InterPro" id="IPR036721">
    <property type="entry name" value="RCK_C_sf"/>
</dbReference>
<dbReference type="Gene3D" id="1.10.287.70">
    <property type="match status" value="1"/>
</dbReference>
<proteinExistence type="predicted"/>
<evidence type="ECO:0000313" key="5">
    <source>
        <dbReference type="EMBL" id="GIJ61236.1"/>
    </source>
</evidence>
<name>A0A8J3ZGM8_9ACTN</name>
<dbReference type="InterPro" id="IPR036291">
    <property type="entry name" value="NAD(P)-bd_dom_sf"/>
</dbReference>
<comment type="caution">
    <text evidence="5">The sequence shown here is derived from an EMBL/GenBank/DDBJ whole genome shotgun (WGS) entry which is preliminary data.</text>
</comment>
<feature type="transmembrane region" description="Helical" evidence="2">
    <location>
        <begin position="331"/>
        <end position="356"/>
    </location>
</feature>
<dbReference type="SUPFAM" id="SSF116726">
    <property type="entry name" value="TrkA C-terminal domain-like"/>
    <property type="match status" value="1"/>
</dbReference>
<dbReference type="SUPFAM" id="SSF51735">
    <property type="entry name" value="NAD(P)-binding Rossmann-fold domains"/>
    <property type="match status" value="2"/>
</dbReference>
<dbReference type="InterPro" id="IPR006037">
    <property type="entry name" value="RCK_C"/>
</dbReference>
<dbReference type="SUPFAM" id="SSF81324">
    <property type="entry name" value="Voltage-gated potassium channels"/>
    <property type="match status" value="1"/>
</dbReference>
<sequence length="599" mass="63384">MQIQAAGPGVSYDLGVTGDLGVTAEWSGHVIVCGLEDVGLRTVEQLIQAGVRVAVVDDGVDRRRLRTVDSWRVPRITGDSRLPEVLAAAGLPGAAAVVCVQGDDLHAFETALLVRELRPELRVVARIRNPAVERALATISVAVLDVAGLSAPSIVEGCLRTGSQDVVLGGERFVAVTTVADTDATLRDRYGVLAPLAVAPAGGGEVEICPGRDLPVRAGDRVTLIGTPDELAEYGVAPRVAAAGTARPGWWRRLRAVVGSVISVADRRIAVTIGALLALSALSTTVLNVAYHEPDGGRMSTVDALYFTVETIVTVGYGDFNFRDQPTWLRLFAILLMILGAVLATSFFALLTNLLVTRRIAEAMGQRRVTGLSGHVVVIGLGSVGVRVVELLIAAGRDVVVVERDESCRYLAQVRRAGVPVVIADSTLPQTLGAVNLAGAAAVAVLTSDDLTNIETGLTVRDQLGPRWTEVPVVLRIFDRQLARSVRRNFGFGNVQSTSALAAPWFVGAVLGLDIEGTFYAGRRAMLVGRLEVAPGGRLDGLAMSEISARTRVVAISRAGRDGAVEHAPRRDTRLHAGDRAYLIGPYEELLTVLGTRAS</sequence>
<organism evidence="5 6">
    <name type="scientific">Virgisporangium aurantiacum</name>
    <dbReference type="NCBI Taxonomy" id="175570"/>
    <lineage>
        <taxon>Bacteria</taxon>
        <taxon>Bacillati</taxon>
        <taxon>Actinomycetota</taxon>
        <taxon>Actinomycetes</taxon>
        <taxon>Micromonosporales</taxon>
        <taxon>Micromonosporaceae</taxon>
        <taxon>Virgisporangium</taxon>
    </lineage>
</organism>
<feature type="domain" description="RCK C-terminal" evidence="4">
    <location>
        <begin position="516"/>
        <end position="599"/>
    </location>
</feature>
<dbReference type="InterPro" id="IPR013099">
    <property type="entry name" value="K_chnl_dom"/>
</dbReference>
<dbReference type="GO" id="GO:0005886">
    <property type="term" value="C:plasma membrane"/>
    <property type="evidence" value="ECO:0007669"/>
    <property type="project" value="UniProtKB-SubCell"/>
</dbReference>
<dbReference type="Pfam" id="PF07885">
    <property type="entry name" value="Ion_trans_2"/>
    <property type="match status" value="1"/>
</dbReference>
<dbReference type="GO" id="GO:0006813">
    <property type="term" value="P:potassium ion transport"/>
    <property type="evidence" value="ECO:0007669"/>
    <property type="project" value="InterPro"/>
</dbReference>
<keyword evidence="2" id="KW-0812">Transmembrane</keyword>
<dbReference type="InterPro" id="IPR003148">
    <property type="entry name" value="RCK_N"/>
</dbReference>
<dbReference type="GO" id="GO:0008324">
    <property type="term" value="F:monoatomic cation transmembrane transporter activity"/>
    <property type="evidence" value="ECO:0007669"/>
    <property type="project" value="InterPro"/>
</dbReference>
<evidence type="ECO:0000256" key="1">
    <source>
        <dbReference type="ARBA" id="ARBA00004651"/>
    </source>
</evidence>
<dbReference type="PANTHER" id="PTHR43833">
    <property type="entry name" value="POTASSIUM CHANNEL PROTEIN 2-RELATED-RELATED"/>
    <property type="match status" value="1"/>
</dbReference>
<feature type="transmembrane region" description="Helical" evidence="2">
    <location>
        <begin position="269"/>
        <end position="291"/>
    </location>
</feature>
<keyword evidence="6" id="KW-1185">Reference proteome</keyword>
<comment type="subcellular location">
    <subcellularLocation>
        <location evidence="1">Cell membrane</location>
        <topology evidence="1">Multi-pass membrane protein</topology>
    </subcellularLocation>
</comment>
<protein>
    <recommendedName>
        <fullName evidence="7">Trk K+ transport system, NAD-binding component</fullName>
    </recommendedName>
</protein>
<dbReference type="Gene3D" id="3.40.50.720">
    <property type="entry name" value="NAD(P)-binding Rossmann-like Domain"/>
    <property type="match status" value="2"/>
</dbReference>
<gene>
    <name evidence="5" type="ORF">Vau01_087520</name>
</gene>
<evidence type="ECO:0000256" key="2">
    <source>
        <dbReference type="SAM" id="Phobius"/>
    </source>
</evidence>
<keyword evidence="2" id="KW-1133">Transmembrane helix</keyword>
<feature type="domain" description="RCK N-terminal" evidence="3">
    <location>
        <begin position="373"/>
        <end position="498"/>
    </location>
</feature>
<dbReference type="PANTHER" id="PTHR43833:SF11">
    <property type="entry name" value="VOLTAGE-GATED POTASSIUM CHANNEL KCH"/>
    <property type="match status" value="1"/>
</dbReference>
<keyword evidence="2" id="KW-0472">Membrane</keyword>
<accession>A0A8J3ZGM8</accession>
<dbReference type="InterPro" id="IPR050721">
    <property type="entry name" value="Trk_Ktr_HKT_K-transport"/>
</dbReference>
<evidence type="ECO:0008006" key="7">
    <source>
        <dbReference type="Google" id="ProtNLM"/>
    </source>
</evidence>
<dbReference type="Gene3D" id="3.30.70.1450">
    <property type="entry name" value="Regulator of K+ conductance, C-terminal domain"/>
    <property type="match status" value="1"/>
</dbReference>
<reference evidence="5" key="1">
    <citation type="submission" date="2021-01" db="EMBL/GenBank/DDBJ databases">
        <title>Whole genome shotgun sequence of Virgisporangium aurantiacum NBRC 16421.</title>
        <authorList>
            <person name="Komaki H."/>
            <person name="Tamura T."/>
        </authorList>
    </citation>
    <scope>NUCLEOTIDE SEQUENCE</scope>
    <source>
        <strain evidence="5">NBRC 16421</strain>
    </source>
</reference>
<dbReference type="PROSITE" id="PS51202">
    <property type="entry name" value="RCK_C"/>
    <property type="match status" value="1"/>
</dbReference>
<dbReference type="EMBL" id="BOPG01000064">
    <property type="protein sequence ID" value="GIJ61236.1"/>
    <property type="molecule type" value="Genomic_DNA"/>
</dbReference>
<dbReference type="Pfam" id="PF02254">
    <property type="entry name" value="TrkA_N"/>
    <property type="match status" value="2"/>
</dbReference>
<evidence type="ECO:0000259" key="4">
    <source>
        <dbReference type="PROSITE" id="PS51202"/>
    </source>
</evidence>
<feature type="domain" description="RCK N-terminal" evidence="3">
    <location>
        <begin position="27"/>
        <end position="147"/>
    </location>
</feature>
<dbReference type="PROSITE" id="PS51201">
    <property type="entry name" value="RCK_N"/>
    <property type="match status" value="2"/>
</dbReference>
<evidence type="ECO:0000313" key="6">
    <source>
        <dbReference type="Proteomes" id="UP000612585"/>
    </source>
</evidence>
<evidence type="ECO:0000259" key="3">
    <source>
        <dbReference type="PROSITE" id="PS51201"/>
    </source>
</evidence>
<dbReference type="Proteomes" id="UP000612585">
    <property type="component" value="Unassembled WGS sequence"/>
</dbReference>
<dbReference type="AlphaFoldDB" id="A0A8J3ZGM8"/>